<dbReference type="OrthoDB" id="5591786at2759"/>
<feature type="compositionally biased region" description="Acidic residues" evidence="1">
    <location>
        <begin position="470"/>
        <end position="479"/>
    </location>
</feature>
<dbReference type="AlphaFoldDB" id="A0A9P8WGT8"/>
<evidence type="ECO:0000313" key="2">
    <source>
        <dbReference type="EMBL" id="KAH6898588.1"/>
    </source>
</evidence>
<accession>A0A9P8WGT8</accession>
<dbReference type="EMBL" id="JAGPYM010000002">
    <property type="protein sequence ID" value="KAH6898588.1"/>
    <property type="molecule type" value="Genomic_DNA"/>
</dbReference>
<comment type="caution">
    <text evidence="2">The sequence shown here is derived from an EMBL/GenBank/DDBJ whole genome shotgun (WGS) entry which is preliminary data.</text>
</comment>
<evidence type="ECO:0000313" key="3">
    <source>
        <dbReference type="Proteomes" id="UP000777438"/>
    </source>
</evidence>
<protein>
    <submittedName>
        <fullName evidence="2">Uncharacterized protein</fullName>
    </submittedName>
</protein>
<sequence>MENSGALQSLVSRPAIGAFSPADWRNLQVGRCHTQTAEDRFGLVGVRAIRAREEPDMPFEDLELPFDWPGLSLDDDPGSSIFKTVPTMQLYRNNLTALSQVHNLYFVAYQSQIFVYRPRTVPTQRLPCLPDFRLAPAPTSASTAIGGTVDENNPHLINHIITGFLGKEEIVLACYDDGDVAAYYVERIADQLPEHRYSCTEKVPQGAPTPILHENVGDSAWGLAIHQRSQLIAVSSNRHEVTVFAPGLASNHMPSAECSLPEMVAQRHLNWRIVIALAINTSNIPNLCFIDDDKGYADKVCAIDINACVWIADIWRSRQPLVCIDPLRHLFFLSEEFPLNVSRGWGILAIHESSFVNVKTKEELFGLASDRVEILQVDKPGNKQSFVNVRQIIGQICIPSERARFRGELTFMSHNDQSALDGQIEGQYHVDGQLLLDEENDDESVEEGDGHSDQNNEETSDEGGGTIHEDDTDGSDEDDGHFGAPLHGVDIEIEGAEVAHLPPMSMWEPGSISAADELVEAFNGELSEGPWNEGPYDESDDELSDSEAEMIFIPAPLGISTADNPESLQDIIRGITPVHDCGQYGNVYLPHTESTVRMHEYGRCGRHKMEFLIRAPDYNTIVCKDGRRMDKYAHRLHLLRTYEKDIEMWGFERPNLKKESQEVNAVCTDAMRFGRFRELQRITRHFHATSRLNMIAHAPEIGLVVIGSPTGRVLLVTLTRMIVPAERPEGKWSHGFRVERILPDEDVHRKISRPLHGMALSPVQSDEGPKAIVPRTYRLMLHYRSHDILSYEISREENGEVSVGLF</sequence>
<reference evidence="2 3" key="1">
    <citation type="journal article" date="2021" name="Nat. Commun.">
        <title>Genetic determinants of endophytism in the Arabidopsis root mycobiome.</title>
        <authorList>
            <person name="Mesny F."/>
            <person name="Miyauchi S."/>
            <person name="Thiergart T."/>
            <person name="Pickel B."/>
            <person name="Atanasova L."/>
            <person name="Karlsson M."/>
            <person name="Huettel B."/>
            <person name="Barry K.W."/>
            <person name="Haridas S."/>
            <person name="Chen C."/>
            <person name="Bauer D."/>
            <person name="Andreopoulos W."/>
            <person name="Pangilinan J."/>
            <person name="LaButti K."/>
            <person name="Riley R."/>
            <person name="Lipzen A."/>
            <person name="Clum A."/>
            <person name="Drula E."/>
            <person name="Henrissat B."/>
            <person name="Kohler A."/>
            <person name="Grigoriev I.V."/>
            <person name="Martin F.M."/>
            <person name="Hacquard S."/>
        </authorList>
    </citation>
    <scope>NUCLEOTIDE SEQUENCE [LARGE SCALE GENOMIC DNA]</scope>
    <source>
        <strain evidence="2 3">MPI-CAGE-CH-0241</strain>
    </source>
</reference>
<evidence type="ECO:0000256" key="1">
    <source>
        <dbReference type="SAM" id="MobiDB-lite"/>
    </source>
</evidence>
<feature type="region of interest" description="Disordered" evidence="1">
    <location>
        <begin position="440"/>
        <end position="486"/>
    </location>
</feature>
<organism evidence="2 3">
    <name type="scientific">Thelonectria olida</name>
    <dbReference type="NCBI Taxonomy" id="1576542"/>
    <lineage>
        <taxon>Eukaryota</taxon>
        <taxon>Fungi</taxon>
        <taxon>Dikarya</taxon>
        <taxon>Ascomycota</taxon>
        <taxon>Pezizomycotina</taxon>
        <taxon>Sordariomycetes</taxon>
        <taxon>Hypocreomycetidae</taxon>
        <taxon>Hypocreales</taxon>
        <taxon>Nectriaceae</taxon>
        <taxon>Thelonectria</taxon>
    </lineage>
</organism>
<dbReference type="Pfam" id="PF08728">
    <property type="entry name" value="CRT10"/>
    <property type="match status" value="1"/>
</dbReference>
<gene>
    <name evidence="2" type="ORF">B0T10DRAFT_114507</name>
</gene>
<dbReference type="InterPro" id="IPR014839">
    <property type="entry name" value="Crt10"/>
</dbReference>
<dbReference type="Proteomes" id="UP000777438">
    <property type="component" value="Unassembled WGS sequence"/>
</dbReference>
<proteinExistence type="predicted"/>
<name>A0A9P8WGT8_9HYPO</name>
<keyword evidence="3" id="KW-1185">Reference proteome</keyword>